<gene>
    <name evidence="1" type="ORF">FE257_012840</name>
</gene>
<evidence type="ECO:0000313" key="2">
    <source>
        <dbReference type="Proteomes" id="UP001194746"/>
    </source>
</evidence>
<reference evidence="1" key="2">
    <citation type="submission" date="2020-02" db="EMBL/GenBank/DDBJ databases">
        <authorList>
            <person name="Gilchrist C.L.M."/>
            <person name="Chooi Y.-H."/>
        </authorList>
    </citation>
    <scope>NUCLEOTIDE SEQUENCE</scope>
    <source>
        <strain evidence="1">MST-FP2251</strain>
    </source>
</reference>
<keyword evidence="2" id="KW-1185">Reference proteome</keyword>
<accession>A0AAD4CGS7</accession>
<organism evidence="1 2">
    <name type="scientific">Aspergillus nanangensis</name>
    <dbReference type="NCBI Taxonomy" id="2582783"/>
    <lineage>
        <taxon>Eukaryota</taxon>
        <taxon>Fungi</taxon>
        <taxon>Dikarya</taxon>
        <taxon>Ascomycota</taxon>
        <taxon>Pezizomycotina</taxon>
        <taxon>Eurotiomycetes</taxon>
        <taxon>Eurotiomycetidae</taxon>
        <taxon>Eurotiales</taxon>
        <taxon>Aspergillaceae</taxon>
        <taxon>Aspergillus</taxon>
        <taxon>Aspergillus subgen. Circumdati</taxon>
    </lineage>
</organism>
<name>A0AAD4CGS7_ASPNN</name>
<reference evidence="1" key="1">
    <citation type="journal article" date="2019" name="Beilstein J. Org. Chem.">
        <title>Nanangenines: drimane sesquiterpenoids as the dominant metabolite cohort of a novel Australian fungus, Aspergillus nanangensis.</title>
        <authorList>
            <person name="Lacey H.J."/>
            <person name="Gilchrist C.L.M."/>
            <person name="Crombie A."/>
            <person name="Kalaitzis J.A."/>
            <person name="Vuong D."/>
            <person name="Rutledge P.J."/>
            <person name="Turner P."/>
            <person name="Pitt J.I."/>
            <person name="Lacey E."/>
            <person name="Chooi Y.H."/>
            <person name="Piggott A.M."/>
        </authorList>
    </citation>
    <scope>NUCLEOTIDE SEQUENCE</scope>
    <source>
        <strain evidence="1">MST-FP2251</strain>
    </source>
</reference>
<dbReference type="AlphaFoldDB" id="A0AAD4CGS7"/>
<comment type="caution">
    <text evidence="1">The sequence shown here is derived from an EMBL/GenBank/DDBJ whole genome shotgun (WGS) entry which is preliminary data.</text>
</comment>
<proteinExistence type="predicted"/>
<dbReference type="EMBL" id="VCAU01000094">
    <property type="protein sequence ID" value="KAF9885513.1"/>
    <property type="molecule type" value="Genomic_DNA"/>
</dbReference>
<sequence length="238" mass="27305">MPVLQHICCCTVSSMSVKSRKSKRIRAQLVRQCACRLDLSLITVDQAKDTISRLLRRLNLSSSPTGLEKWLWKTNQENLEFLMPESFENLMEDFVLAILPTSANSASIRPRLDAICLQLLAVTRKNQRKAVIETPYWRSNSTITSPVDPVLKTSVDYILWYGPREEWSTQLVIIRRDRLIHDESWAALPAMAIIQDARKARGYESGVYGVCTDSYTWTFLHLTHHGQEISPRQGTREK</sequence>
<dbReference type="Proteomes" id="UP001194746">
    <property type="component" value="Unassembled WGS sequence"/>
</dbReference>
<protein>
    <submittedName>
        <fullName evidence="1">Uncharacterized protein</fullName>
    </submittedName>
</protein>
<evidence type="ECO:0000313" key="1">
    <source>
        <dbReference type="EMBL" id="KAF9885513.1"/>
    </source>
</evidence>